<gene>
    <name evidence="1" type="primary">Acey_s0466.g1964</name>
    <name evidence="1" type="ORF">Y032_0466g1964</name>
</gene>
<sequence length="110" mass="12932">MRYRICSTPTVITQKWSYGAKWIRYSCSAPRKTPTDEVWEKIFTLRFWGRTSRIVPAFLLRNEMNEIAWSKRQTQTFVGGGGQVGPQPLRPLFELRERIWMSKKSRACCA</sequence>
<comment type="caution">
    <text evidence="1">The sequence shown here is derived from an EMBL/GenBank/DDBJ whole genome shotgun (WGS) entry which is preliminary data.</text>
</comment>
<dbReference type="Proteomes" id="UP000024635">
    <property type="component" value="Unassembled WGS sequence"/>
</dbReference>
<evidence type="ECO:0000313" key="1">
    <source>
        <dbReference type="EMBL" id="EYC44270.1"/>
    </source>
</evidence>
<dbReference type="AlphaFoldDB" id="A0A016WX70"/>
<evidence type="ECO:0000313" key="2">
    <source>
        <dbReference type="Proteomes" id="UP000024635"/>
    </source>
</evidence>
<name>A0A016WX70_9BILA</name>
<organism evidence="1 2">
    <name type="scientific">Ancylostoma ceylanicum</name>
    <dbReference type="NCBI Taxonomy" id="53326"/>
    <lineage>
        <taxon>Eukaryota</taxon>
        <taxon>Metazoa</taxon>
        <taxon>Ecdysozoa</taxon>
        <taxon>Nematoda</taxon>
        <taxon>Chromadorea</taxon>
        <taxon>Rhabditida</taxon>
        <taxon>Rhabditina</taxon>
        <taxon>Rhabditomorpha</taxon>
        <taxon>Strongyloidea</taxon>
        <taxon>Ancylostomatidae</taxon>
        <taxon>Ancylostomatinae</taxon>
        <taxon>Ancylostoma</taxon>
    </lineage>
</organism>
<proteinExistence type="predicted"/>
<keyword evidence="2" id="KW-1185">Reference proteome</keyword>
<protein>
    <submittedName>
        <fullName evidence="1">Uncharacterized protein</fullName>
    </submittedName>
</protein>
<reference evidence="2" key="1">
    <citation type="journal article" date="2015" name="Nat. Genet.">
        <title>The genome and transcriptome of the zoonotic hookworm Ancylostoma ceylanicum identify infection-specific gene families.</title>
        <authorList>
            <person name="Schwarz E.M."/>
            <person name="Hu Y."/>
            <person name="Antoshechkin I."/>
            <person name="Miller M.M."/>
            <person name="Sternberg P.W."/>
            <person name="Aroian R.V."/>
        </authorList>
    </citation>
    <scope>NUCLEOTIDE SEQUENCE</scope>
    <source>
        <strain evidence="2">HY135</strain>
    </source>
</reference>
<accession>A0A016WX70</accession>
<dbReference type="EMBL" id="JARK01000066">
    <property type="protein sequence ID" value="EYC44270.1"/>
    <property type="molecule type" value="Genomic_DNA"/>
</dbReference>